<evidence type="ECO:0000313" key="2">
    <source>
        <dbReference type="Proteomes" id="UP001428341"/>
    </source>
</evidence>
<comment type="caution">
    <text evidence="1">The sequence shown here is derived from an EMBL/GenBank/DDBJ whole genome shotgun (WGS) entry which is preliminary data.</text>
</comment>
<dbReference type="PANTHER" id="PTHR16128">
    <property type="entry name" value="FAD/NAD(P)-BINDING OXIDOREDUCTASE FAMILY PROTEIN"/>
    <property type="match status" value="1"/>
</dbReference>
<keyword evidence="2" id="KW-1185">Reference proteome</keyword>
<evidence type="ECO:0000313" key="1">
    <source>
        <dbReference type="EMBL" id="KAK9175316.1"/>
    </source>
</evidence>
<gene>
    <name evidence="1" type="ORF">WN944_027322</name>
</gene>
<protein>
    <submittedName>
        <fullName evidence="1">Uncharacterized protein</fullName>
    </submittedName>
</protein>
<proteinExistence type="predicted"/>
<sequence>MICPQPLIFGHAAHFIAANDSQFRPLVDWKVESVLPCAYGIINIDRSPFPLALTVRLTYFYHGGLRFRHATMRGIHSLHWVIHPTILVLLGSNLVRSLLKTAGTENEFSLFNLNQCNISMSPHALENFPTATAKKVKIEMQLFRLTLQSIPRILDPGGRAGICGDWLLGSSLESAALSGWLADYIVDYLGSHGVCSEEFDVGLQTIFLPLEGHDIGQFLGLESMEKDEAQAYQPTI</sequence>
<accession>A0AAP0LHS5</accession>
<dbReference type="Proteomes" id="UP001428341">
    <property type="component" value="Unassembled WGS sequence"/>
</dbReference>
<name>A0AAP0LHS5_9ROSI</name>
<reference evidence="1 2" key="1">
    <citation type="submission" date="2024-05" db="EMBL/GenBank/DDBJ databases">
        <title>Haplotype-resolved chromosome-level genome assembly of Huyou (Citrus changshanensis).</title>
        <authorList>
            <person name="Miao C."/>
            <person name="Chen W."/>
            <person name="Wu Y."/>
            <person name="Wang L."/>
            <person name="Zhao S."/>
            <person name="Grierson D."/>
            <person name="Xu C."/>
            <person name="Chen K."/>
        </authorList>
    </citation>
    <scope>NUCLEOTIDE SEQUENCE [LARGE SCALE GENOMIC DNA]</scope>
    <source>
        <strain evidence="1">01-14</strain>
        <tissue evidence="1">Leaf</tissue>
    </source>
</reference>
<dbReference type="PANTHER" id="PTHR16128:SF8">
    <property type="entry name" value="EXPRESSED PROTEIN"/>
    <property type="match status" value="1"/>
</dbReference>
<organism evidence="1 2">
    <name type="scientific">Citrus x changshan-huyou</name>
    <dbReference type="NCBI Taxonomy" id="2935761"/>
    <lineage>
        <taxon>Eukaryota</taxon>
        <taxon>Viridiplantae</taxon>
        <taxon>Streptophyta</taxon>
        <taxon>Embryophyta</taxon>
        <taxon>Tracheophyta</taxon>
        <taxon>Spermatophyta</taxon>
        <taxon>Magnoliopsida</taxon>
        <taxon>eudicotyledons</taxon>
        <taxon>Gunneridae</taxon>
        <taxon>Pentapetalae</taxon>
        <taxon>rosids</taxon>
        <taxon>malvids</taxon>
        <taxon>Sapindales</taxon>
        <taxon>Rutaceae</taxon>
        <taxon>Aurantioideae</taxon>
        <taxon>Citrus</taxon>
    </lineage>
</organism>
<dbReference type="AlphaFoldDB" id="A0AAP0LHS5"/>
<dbReference type="EMBL" id="JBCGBO010000025">
    <property type="protein sequence ID" value="KAK9175316.1"/>
    <property type="molecule type" value="Genomic_DNA"/>
</dbReference>